<keyword evidence="2 6" id="KW-0812">Transmembrane</keyword>
<feature type="domain" description="Translocation and assembly module TamB C-terminal" evidence="7">
    <location>
        <begin position="974"/>
        <end position="1304"/>
    </location>
</feature>
<protein>
    <recommendedName>
        <fullName evidence="7">Translocation and assembly module TamB C-terminal domain-containing protein</fullName>
    </recommendedName>
</protein>
<comment type="subcellular location">
    <subcellularLocation>
        <location evidence="1">Membrane</location>
        <topology evidence="1">Single-pass membrane protein</topology>
    </subcellularLocation>
</comment>
<name>A0A2K1Q113_9GAMM</name>
<dbReference type="InterPro" id="IPR007452">
    <property type="entry name" value="TamB_C"/>
</dbReference>
<evidence type="ECO:0000313" key="9">
    <source>
        <dbReference type="Proteomes" id="UP000236220"/>
    </source>
</evidence>
<evidence type="ECO:0000256" key="2">
    <source>
        <dbReference type="ARBA" id="ARBA00022692"/>
    </source>
</evidence>
<sequence>MSRDLEKRYGLQPLPDDATPEQREARIAELRTLRRKRTRKIAWRSGFGLVLLVALAIGGVYWLLTTIAGRDFLLARIRVLLPTGSELSWRSAEGPVSGPMTLHGVHFVYRGCPDVDGKPVSYPSCKAPLVTTFTADTVTLQPMLQPLLGRKLRLDSIALSGATLDLPKSGKPFELPRWPQSLPQIGTPLPIRFDAIAIDGLAVTRVGVPLVDVRSVRGALEVEEGRLHADHLVALTDRGDFNVQGDYAPADKYRMNLIASASMPAPLGRTRPTLGLAAIGDLTRMDVALSGHVPAPLYAHLTLKDGERDPLWALRANTQDLDPGLLMGTAEPSTPLSLDLVANGKDGDAQVQGRVDRGDLHAVIQPSRVSIANQVLELKPVVIDVFGGRINANGRGDFSQHGNGRFDFAVVARGLRWGQGSDAIGASADFKFSGITSKWNALGTGVVVRGKDTAQLAFDGIGDGEGVTFNGLRATMPQGRLDARGRFAWAPALNWKADATLAGFDPGYFLPEWKGALNGRFATTGNSRQDGRIDIVLDAQQLGGKLRGRDIGGRAKVELRTAATAKDVMEFGGDVALTLGGSRIDAKGRVDRAFAVDARLNPLRLDDLLPNAAGTLAGTLKISGPRTGPDIDANLSGNGLRYGSYRAATLSARGRLPWRNGSGDLQVAGTGIEAGVAIDRLDAHATGAMEHLALTANASGGMGNISLTGNALKQGNDWRGTLSSLHLAPVKGAAWQLQTPAQFAQRGNSWTLSQSCFASTAGGSLCANAEWPHRGVQVTGQGLPLALALPYLPPRKDGKPWDLQGEIALTGGVQPVGGSWRGNVHLTSPQGGVRVPVQRHTTAFAWQALVLDATFDPNHLQGKLSAGYNGNGKIAADISTGWDQHAPLNGSLDVDTRDLTLIELFSPDIVEPQGHLAGHILLAGSRAAPRIGGNAVLSEFRTDLPALGLVVDNGTVKMEAQADGNAHISGSLRSGEGTLNVDGTLGWLGQDTPLQLAIKGRNVLVSDTRNLKAVADPDVLVKFRGGQPLTVTGTVGVPSATIDLERLSGGATRSSDVVILDPVDPEHTSSGLPLDLDLKLVLGDNVNINGFGLKGQLGGSLRVRARPGRDTLATGTLDVGGRYRAYGQNLAITRGRLVWSADSIGNPLLDVRAERDLGDVTAGISVTGRAAHPQAEVWSDPMTSQDDALALLVTGHSLSGLDSNAASEVSAMSAALSAGEGLLASQLGSKIGLDDAGVMQSRALGGSVLGVGKYLSPKMYVSYGVSLLGTGQVLMLKYLLRKGFDIQIESSTVENRASVNWRKEK</sequence>
<dbReference type="RefSeq" id="WP_240600031.1">
    <property type="nucleotide sequence ID" value="NZ_NPZB01000001.1"/>
</dbReference>
<evidence type="ECO:0000256" key="5">
    <source>
        <dbReference type="SAM" id="MobiDB-lite"/>
    </source>
</evidence>
<evidence type="ECO:0000256" key="6">
    <source>
        <dbReference type="SAM" id="Phobius"/>
    </source>
</evidence>
<comment type="caution">
    <text evidence="8">The sequence shown here is derived from an EMBL/GenBank/DDBJ whole genome shotgun (WGS) entry which is preliminary data.</text>
</comment>
<evidence type="ECO:0000256" key="4">
    <source>
        <dbReference type="ARBA" id="ARBA00023136"/>
    </source>
</evidence>
<evidence type="ECO:0000256" key="1">
    <source>
        <dbReference type="ARBA" id="ARBA00004167"/>
    </source>
</evidence>
<dbReference type="GO" id="GO:0009306">
    <property type="term" value="P:protein secretion"/>
    <property type="evidence" value="ECO:0007669"/>
    <property type="project" value="InterPro"/>
</dbReference>
<accession>A0A2K1Q113</accession>
<evidence type="ECO:0000259" key="7">
    <source>
        <dbReference type="Pfam" id="PF04357"/>
    </source>
</evidence>
<keyword evidence="9" id="KW-1185">Reference proteome</keyword>
<gene>
    <name evidence="8" type="ORF">Lysil_0364</name>
</gene>
<proteinExistence type="predicted"/>
<dbReference type="GO" id="GO:0005886">
    <property type="term" value="C:plasma membrane"/>
    <property type="evidence" value="ECO:0007669"/>
    <property type="project" value="InterPro"/>
</dbReference>
<organism evidence="8 9">
    <name type="scientific">Solilutibacter silvestris</name>
    <dbReference type="NCBI Taxonomy" id="1645665"/>
    <lineage>
        <taxon>Bacteria</taxon>
        <taxon>Pseudomonadati</taxon>
        <taxon>Pseudomonadota</taxon>
        <taxon>Gammaproteobacteria</taxon>
        <taxon>Lysobacterales</taxon>
        <taxon>Lysobacteraceae</taxon>
        <taxon>Solilutibacter</taxon>
    </lineage>
</organism>
<feature type="region of interest" description="Disordered" evidence="5">
    <location>
        <begin position="1"/>
        <end position="20"/>
    </location>
</feature>
<keyword evidence="4 6" id="KW-0472">Membrane</keyword>
<dbReference type="EMBL" id="NPZB01000001">
    <property type="protein sequence ID" value="PNS08735.1"/>
    <property type="molecule type" value="Genomic_DNA"/>
</dbReference>
<evidence type="ECO:0000256" key="3">
    <source>
        <dbReference type="ARBA" id="ARBA00022989"/>
    </source>
</evidence>
<dbReference type="GO" id="GO:0097347">
    <property type="term" value="C:TAM protein secretion complex"/>
    <property type="evidence" value="ECO:0007669"/>
    <property type="project" value="TreeGrafter"/>
</dbReference>
<evidence type="ECO:0000313" key="8">
    <source>
        <dbReference type="EMBL" id="PNS08735.1"/>
    </source>
</evidence>
<dbReference type="PANTHER" id="PTHR36985">
    <property type="entry name" value="TRANSLOCATION AND ASSEMBLY MODULE SUBUNIT TAMB"/>
    <property type="match status" value="1"/>
</dbReference>
<keyword evidence="3 6" id="KW-1133">Transmembrane helix</keyword>
<dbReference type="PANTHER" id="PTHR36985:SF1">
    <property type="entry name" value="TRANSLOCATION AND ASSEMBLY MODULE SUBUNIT TAMB"/>
    <property type="match status" value="1"/>
</dbReference>
<dbReference type="Proteomes" id="UP000236220">
    <property type="component" value="Unassembled WGS sequence"/>
</dbReference>
<feature type="transmembrane region" description="Helical" evidence="6">
    <location>
        <begin position="41"/>
        <end position="64"/>
    </location>
</feature>
<dbReference type="Pfam" id="PF04357">
    <property type="entry name" value="TamB"/>
    <property type="match status" value="1"/>
</dbReference>
<reference evidence="8 9" key="1">
    <citation type="submission" date="2017-08" db="EMBL/GenBank/DDBJ databases">
        <title>Lysobacter sylvestris genome.</title>
        <authorList>
            <person name="Zhang D.-C."/>
            <person name="Albuquerque L."/>
            <person name="Franca L."/>
            <person name="Froufe H.J.C."/>
            <person name="Barroso C."/>
            <person name="Egas C."/>
            <person name="Da Costa M."/>
            <person name="Margesin R."/>
        </authorList>
    </citation>
    <scope>NUCLEOTIDE SEQUENCE [LARGE SCALE GENOMIC DNA]</scope>
    <source>
        <strain evidence="8 9">AM20-91</strain>
    </source>
</reference>